<dbReference type="EMBL" id="JASCIQ010000045">
    <property type="protein sequence ID" value="MDI3408416.1"/>
    <property type="molecule type" value="Genomic_DNA"/>
</dbReference>
<name>A0ABT6SMG9_9ACTN</name>
<protein>
    <recommendedName>
        <fullName evidence="5">Integral membrane protein</fullName>
    </recommendedName>
</protein>
<evidence type="ECO:0000313" key="3">
    <source>
        <dbReference type="EMBL" id="MDI3408416.1"/>
    </source>
</evidence>
<feature type="compositionally biased region" description="Acidic residues" evidence="1">
    <location>
        <begin position="275"/>
        <end position="294"/>
    </location>
</feature>
<gene>
    <name evidence="3" type="ORF">QIS96_31920</name>
</gene>
<organism evidence="3 4">
    <name type="scientific">Streptomyces cavernicola</name>
    <dbReference type="NCBI Taxonomy" id="3043613"/>
    <lineage>
        <taxon>Bacteria</taxon>
        <taxon>Bacillati</taxon>
        <taxon>Actinomycetota</taxon>
        <taxon>Actinomycetes</taxon>
        <taxon>Kitasatosporales</taxon>
        <taxon>Streptomycetaceae</taxon>
        <taxon>Streptomyces</taxon>
    </lineage>
</organism>
<keyword evidence="4" id="KW-1185">Reference proteome</keyword>
<sequence length="427" mass="45764">MAIESDQLVFDYLSRIGDLAQQRQLPSKTRMRLVAELRTEIDRRRATVSGGKTPGDSPAGVRRILDRLGTPEEVVDRASDASDGGDGGDGADGGAGAGGSPVREPDAVREAVHAPEPEPSPAAEPDPENTLKSRFKAALFVPEQRDWDDERRDGERRAGERRDDGQRAPWSRFVPRPRLTKEPAPPAEPPPATSTPPHLAGEDEMGPSGSTPDWWRIDDGPQGFTDSVPGFVGGVEIPEILRPPRTEEPDEDEGGTGTGKAGGPSLKKTPKTDESADEESGEGGEEEGGEGLDDDAGRRRLPFLRRARAARGAPSLSNPLLLLAAASLVVGAVIGNWVALGAGWAIAYTSRRLSQREAKFASLGIPGLAVAAGVVWLWGRFDRQWGEAVPKGATADAFAETWPWVVRLAAVASALFLVWRSQRRRPE</sequence>
<keyword evidence="2" id="KW-0812">Transmembrane</keyword>
<dbReference type="RefSeq" id="WP_282546322.1">
    <property type="nucleotide sequence ID" value="NZ_JASCIQ010000045.1"/>
</dbReference>
<feature type="transmembrane region" description="Helical" evidence="2">
    <location>
        <begin position="401"/>
        <end position="419"/>
    </location>
</feature>
<feature type="compositionally biased region" description="Gly residues" evidence="1">
    <location>
        <begin position="84"/>
        <end position="99"/>
    </location>
</feature>
<evidence type="ECO:0000256" key="1">
    <source>
        <dbReference type="SAM" id="MobiDB-lite"/>
    </source>
</evidence>
<evidence type="ECO:0000256" key="2">
    <source>
        <dbReference type="SAM" id="Phobius"/>
    </source>
</evidence>
<evidence type="ECO:0000313" key="4">
    <source>
        <dbReference type="Proteomes" id="UP001223978"/>
    </source>
</evidence>
<reference evidence="3 4" key="1">
    <citation type="submission" date="2023-05" db="EMBL/GenBank/DDBJ databases">
        <title>Draft genome sequence of Streptomyces sp. B-S-A6 isolated from a cave soil in Thailand.</title>
        <authorList>
            <person name="Chamroensaksri N."/>
            <person name="Muangham S."/>
        </authorList>
    </citation>
    <scope>NUCLEOTIDE SEQUENCE [LARGE SCALE GENOMIC DNA]</scope>
    <source>
        <strain evidence="3 4">B-S-A6</strain>
    </source>
</reference>
<dbReference type="Proteomes" id="UP001223978">
    <property type="component" value="Unassembled WGS sequence"/>
</dbReference>
<comment type="caution">
    <text evidence="3">The sequence shown here is derived from an EMBL/GenBank/DDBJ whole genome shotgun (WGS) entry which is preliminary data.</text>
</comment>
<feature type="compositionally biased region" description="Basic and acidic residues" evidence="1">
    <location>
        <begin position="143"/>
        <end position="166"/>
    </location>
</feature>
<feature type="compositionally biased region" description="Basic and acidic residues" evidence="1">
    <location>
        <begin position="63"/>
        <end position="80"/>
    </location>
</feature>
<evidence type="ECO:0008006" key="5">
    <source>
        <dbReference type="Google" id="ProtNLM"/>
    </source>
</evidence>
<feature type="compositionally biased region" description="Pro residues" evidence="1">
    <location>
        <begin position="183"/>
        <end position="194"/>
    </location>
</feature>
<feature type="transmembrane region" description="Helical" evidence="2">
    <location>
        <begin position="320"/>
        <end position="348"/>
    </location>
</feature>
<feature type="transmembrane region" description="Helical" evidence="2">
    <location>
        <begin position="360"/>
        <end position="381"/>
    </location>
</feature>
<accession>A0ABT6SMG9</accession>
<keyword evidence="2" id="KW-1133">Transmembrane helix</keyword>
<keyword evidence="2" id="KW-0472">Membrane</keyword>
<feature type="compositionally biased region" description="Basic and acidic residues" evidence="1">
    <location>
        <begin position="103"/>
        <end position="116"/>
    </location>
</feature>
<proteinExistence type="predicted"/>
<feature type="region of interest" description="Disordered" evidence="1">
    <location>
        <begin position="43"/>
        <end position="298"/>
    </location>
</feature>